<dbReference type="RefSeq" id="WP_073202813.1">
    <property type="nucleotide sequence ID" value="NZ_FRCZ01000007.1"/>
</dbReference>
<evidence type="ECO:0000259" key="7">
    <source>
        <dbReference type="PROSITE" id="PS50110"/>
    </source>
</evidence>
<organism evidence="8 9">
    <name type="scientific">Gracilibacillus kekensis</name>
    <dbReference type="NCBI Taxonomy" id="1027249"/>
    <lineage>
        <taxon>Bacteria</taxon>
        <taxon>Bacillati</taxon>
        <taxon>Bacillota</taxon>
        <taxon>Bacilli</taxon>
        <taxon>Bacillales</taxon>
        <taxon>Bacillaceae</taxon>
        <taxon>Gracilibacillus</taxon>
    </lineage>
</organism>
<dbReference type="STRING" id="1027249.SAMN05216179_3174"/>
<dbReference type="GO" id="GO:0003700">
    <property type="term" value="F:DNA-binding transcription factor activity"/>
    <property type="evidence" value="ECO:0007669"/>
    <property type="project" value="InterPro"/>
</dbReference>
<evidence type="ECO:0000313" key="8">
    <source>
        <dbReference type="EMBL" id="SHN30413.1"/>
    </source>
</evidence>
<dbReference type="CDD" id="cd17536">
    <property type="entry name" value="REC_YesN-like"/>
    <property type="match status" value="1"/>
</dbReference>
<evidence type="ECO:0000256" key="3">
    <source>
        <dbReference type="ARBA" id="ARBA00023163"/>
    </source>
</evidence>
<dbReference type="InterPro" id="IPR018062">
    <property type="entry name" value="HTH_AraC-typ_CS"/>
</dbReference>
<sequence length="516" mass="60304">MIKVMLVDDEAIEREGIQMILGRNRSDFEVVAEAKNGREAVELALTHQPNLIFMDIKMPEFDGLVAIEKILAEQPQTKCIMVSAFDTFRYAKRAMKFGIKEYLLKPSKVKEVLEAYDRMVEEIEQEKVRAEEKVATNHRLERASSLVEMEFILTLMMDHVHEFEAEDWKEWLDLQNTKGAVAVFSFTTSKSKISRQQKINWYQALKQALEETNYAAFIGPLTGFQVPVFVKCNQENMKVDQFVRDVIQATLKNLTDSQLHVGVGGMVSELQQFSRSYEQAIYALELVQSQNGAKYLIYTDQLESKRKELLPFEEEKALIEAVKKGDYQTGMQRFDSYFQWIQKNTEYKIHLIKKSIENFFIVLTRTTKELGIKDDFQMTFTQFETTMQIKEAAKYHLSTVMKQVSDWRSKGVRGLLLEAKEYMEQHYSHSLRLEEVADKVGLSSYYFSKLFKEHFQVTFVEYLTSYRLEKAKTLLLDDNMPLKEIALTIGYKDPNYFSRVFKKEFGISPTEYRNQH</sequence>
<dbReference type="Pfam" id="PF12833">
    <property type="entry name" value="HTH_18"/>
    <property type="match status" value="1"/>
</dbReference>
<dbReference type="PROSITE" id="PS01124">
    <property type="entry name" value="HTH_ARAC_FAMILY_2"/>
    <property type="match status" value="1"/>
</dbReference>
<keyword evidence="4" id="KW-0597">Phosphoprotein</keyword>
<dbReference type="PROSITE" id="PS50110">
    <property type="entry name" value="RESPONSE_REGULATORY"/>
    <property type="match status" value="1"/>
</dbReference>
<feature type="domain" description="HTH araC/xylS-type" evidence="6">
    <location>
        <begin position="417"/>
        <end position="515"/>
    </location>
</feature>
<evidence type="ECO:0000256" key="5">
    <source>
        <dbReference type="SAM" id="Coils"/>
    </source>
</evidence>
<dbReference type="PROSITE" id="PS00041">
    <property type="entry name" value="HTH_ARAC_FAMILY_1"/>
    <property type="match status" value="1"/>
</dbReference>
<dbReference type="GO" id="GO:0043565">
    <property type="term" value="F:sequence-specific DNA binding"/>
    <property type="evidence" value="ECO:0007669"/>
    <property type="project" value="InterPro"/>
</dbReference>
<dbReference type="AlphaFoldDB" id="A0A1M7QI18"/>
<dbReference type="SMART" id="SM00342">
    <property type="entry name" value="HTH_ARAC"/>
    <property type="match status" value="1"/>
</dbReference>
<dbReference type="Proteomes" id="UP000184184">
    <property type="component" value="Unassembled WGS sequence"/>
</dbReference>
<proteinExistence type="predicted"/>
<evidence type="ECO:0000256" key="2">
    <source>
        <dbReference type="ARBA" id="ARBA00023125"/>
    </source>
</evidence>
<keyword evidence="1" id="KW-0805">Transcription regulation</keyword>
<feature type="domain" description="Response regulatory" evidence="7">
    <location>
        <begin position="3"/>
        <end position="120"/>
    </location>
</feature>
<evidence type="ECO:0000256" key="4">
    <source>
        <dbReference type="PROSITE-ProRule" id="PRU00169"/>
    </source>
</evidence>
<dbReference type="OrthoDB" id="9794370at2"/>
<dbReference type="GO" id="GO:0000160">
    <property type="term" value="P:phosphorelay signal transduction system"/>
    <property type="evidence" value="ECO:0007669"/>
    <property type="project" value="InterPro"/>
</dbReference>
<dbReference type="PRINTS" id="PR00032">
    <property type="entry name" value="HTHARAC"/>
</dbReference>
<dbReference type="Gene3D" id="3.40.50.2300">
    <property type="match status" value="1"/>
</dbReference>
<dbReference type="InterPro" id="IPR009057">
    <property type="entry name" value="Homeodomain-like_sf"/>
</dbReference>
<keyword evidence="5" id="KW-0175">Coiled coil</keyword>
<dbReference type="SUPFAM" id="SSF46689">
    <property type="entry name" value="Homeodomain-like"/>
    <property type="match status" value="2"/>
</dbReference>
<dbReference type="PANTHER" id="PTHR43280:SF2">
    <property type="entry name" value="HTH-TYPE TRANSCRIPTIONAL REGULATOR EXSA"/>
    <property type="match status" value="1"/>
</dbReference>
<evidence type="ECO:0000259" key="6">
    <source>
        <dbReference type="PROSITE" id="PS01124"/>
    </source>
</evidence>
<dbReference type="InterPro" id="IPR011006">
    <property type="entry name" value="CheY-like_superfamily"/>
</dbReference>
<feature type="coiled-coil region" evidence="5">
    <location>
        <begin position="109"/>
        <end position="140"/>
    </location>
</feature>
<dbReference type="Pfam" id="PF17853">
    <property type="entry name" value="GGDEF_2"/>
    <property type="match status" value="1"/>
</dbReference>
<keyword evidence="3" id="KW-0804">Transcription</keyword>
<dbReference type="Pfam" id="PF00072">
    <property type="entry name" value="Response_reg"/>
    <property type="match status" value="1"/>
</dbReference>
<keyword evidence="9" id="KW-1185">Reference proteome</keyword>
<dbReference type="SMART" id="SM00448">
    <property type="entry name" value="REC"/>
    <property type="match status" value="1"/>
</dbReference>
<feature type="modified residue" description="4-aspartylphosphate" evidence="4">
    <location>
        <position position="55"/>
    </location>
</feature>
<keyword evidence="2" id="KW-0238">DNA-binding</keyword>
<name>A0A1M7QI18_9BACI</name>
<dbReference type="InterPro" id="IPR041522">
    <property type="entry name" value="CdaR_GGDEF"/>
</dbReference>
<protein>
    <submittedName>
        <fullName evidence="8">Two component transcriptional regulator, AraC family</fullName>
    </submittedName>
</protein>
<dbReference type="InterPro" id="IPR020449">
    <property type="entry name" value="Tscrpt_reg_AraC-type_HTH"/>
</dbReference>
<evidence type="ECO:0000256" key="1">
    <source>
        <dbReference type="ARBA" id="ARBA00023015"/>
    </source>
</evidence>
<dbReference type="EMBL" id="FRCZ01000007">
    <property type="protein sequence ID" value="SHN30413.1"/>
    <property type="molecule type" value="Genomic_DNA"/>
</dbReference>
<dbReference type="PANTHER" id="PTHR43280">
    <property type="entry name" value="ARAC-FAMILY TRANSCRIPTIONAL REGULATOR"/>
    <property type="match status" value="1"/>
</dbReference>
<dbReference type="Gene3D" id="1.10.10.60">
    <property type="entry name" value="Homeodomain-like"/>
    <property type="match status" value="2"/>
</dbReference>
<accession>A0A1M7QI18</accession>
<dbReference type="SUPFAM" id="SSF52172">
    <property type="entry name" value="CheY-like"/>
    <property type="match status" value="1"/>
</dbReference>
<gene>
    <name evidence="8" type="ORF">SAMN05216179_3174</name>
</gene>
<evidence type="ECO:0000313" key="9">
    <source>
        <dbReference type="Proteomes" id="UP000184184"/>
    </source>
</evidence>
<reference evidence="8 9" key="1">
    <citation type="submission" date="2016-11" db="EMBL/GenBank/DDBJ databases">
        <authorList>
            <person name="Jaros S."/>
            <person name="Januszkiewicz K."/>
            <person name="Wedrychowicz H."/>
        </authorList>
    </citation>
    <scope>NUCLEOTIDE SEQUENCE [LARGE SCALE GENOMIC DNA]</scope>
    <source>
        <strain evidence="8 9">CGMCC 1.10681</strain>
    </source>
</reference>
<dbReference type="InterPro" id="IPR018060">
    <property type="entry name" value="HTH_AraC"/>
</dbReference>
<dbReference type="InterPro" id="IPR001789">
    <property type="entry name" value="Sig_transdc_resp-reg_receiver"/>
</dbReference>